<dbReference type="InterPro" id="IPR038573">
    <property type="entry name" value="BrnT_sf"/>
</dbReference>
<protein>
    <recommendedName>
        <fullName evidence="3">BrnT family toxin</fullName>
    </recommendedName>
</protein>
<dbReference type="Gene3D" id="3.10.450.530">
    <property type="entry name" value="Ribonuclease toxin, BrnT, of type II toxin-antitoxin system"/>
    <property type="match status" value="1"/>
</dbReference>
<dbReference type="EMBL" id="JACIEK010000024">
    <property type="protein sequence ID" value="MBB4000617.1"/>
    <property type="molecule type" value="Genomic_DNA"/>
</dbReference>
<proteinExistence type="predicted"/>
<reference evidence="1 2" key="1">
    <citation type="submission" date="2020-08" db="EMBL/GenBank/DDBJ databases">
        <title>Genomic Encyclopedia of Type Strains, Phase IV (KMG-IV): sequencing the most valuable type-strain genomes for metagenomic binning, comparative biology and taxonomic classification.</title>
        <authorList>
            <person name="Goeker M."/>
        </authorList>
    </citation>
    <scope>NUCLEOTIDE SEQUENCE [LARGE SCALE GENOMIC DNA]</scope>
    <source>
        <strain evidence="1 2">DSM 102238</strain>
    </source>
</reference>
<organism evidence="1 2">
    <name type="scientific">Aureimonas pseudogalii</name>
    <dbReference type="NCBI Taxonomy" id="1744844"/>
    <lineage>
        <taxon>Bacteria</taxon>
        <taxon>Pseudomonadati</taxon>
        <taxon>Pseudomonadota</taxon>
        <taxon>Alphaproteobacteria</taxon>
        <taxon>Hyphomicrobiales</taxon>
        <taxon>Aurantimonadaceae</taxon>
        <taxon>Aureimonas</taxon>
    </lineage>
</organism>
<dbReference type="InterPro" id="IPR007460">
    <property type="entry name" value="BrnT_toxin"/>
</dbReference>
<evidence type="ECO:0000313" key="2">
    <source>
        <dbReference type="Proteomes" id="UP000542776"/>
    </source>
</evidence>
<evidence type="ECO:0008006" key="3">
    <source>
        <dbReference type="Google" id="ProtNLM"/>
    </source>
</evidence>
<dbReference type="Proteomes" id="UP000542776">
    <property type="component" value="Unassembled WGS sequence"/>
</dbReference>
<evidence type="ECO:0000313" key="1">
    <source>
        <dbReference type="EMBL" id="MBB4000617.1"/>
    </source>
</evidence>
<dbReference type="RefSeq" id="WP_183202555.1">
    <property type="nucleotide sequence ID" value="NZ_JACIEK010000024.1"/>
</dbReference>
<dbReference type="AlphaFoldDB" id="A0A7W6MM90"/>
<name>A0A7W6MM90_9HYPH</name>
<gene>
    <name evidence="1" type="ORF">GGR04_004497</name>
</gene>
<keyword evidence="2" id="KW-1185">Reference proteome</keyword>
<dbReference type="Pfam" id="PF04365">
    <property type="entry name" value="BrnT_toxin"/>
    <property type="match status" value="1"/>
</dbReference>
<comment type="caution">
    <text evidence="1">The sequence shown here is derived from an EMBL/GenBank/DDBJ whole genome shotgun (WGS) entry which is preliminary data.</text>
</comment>
<accession>A0A7W6MM90</accession>
<sequence>MKITFDQPKRMKNIAIHEGLDFADLDMAFFAGSVVIPAKAGRSMAIGPFGETIIAVVFSPLGSEGIAIVSMRRASRKERSLL</sequence>